<keyword evidence="3" id="KW-1133">Transmembrane helix</keyword>
<feature type="transmembrane region" description="Helical" evidence="3">
    <location>
        <begin position="153"/>
        <end position="172"/>
    </location>
</feature>
<feature type="transmembrane region" description="Helical" evidence="3">
    <location>
        <begin position="184"/>
        <end position="203"/>
    </location>
</feature>
<evidence type="ECO:0000313" key="5">
    <source>
        <dbReference type="EMBL" id="TJY43926.1"/>
    </source>
</evidence>
<dbReference type="Pfam" id="PF00892">
    <property type="entry name" value="EamA"/>
    <property type="match status" value="2"/>
</dbReference>
<feature type="transmembrane region" description="Helical" evidence="3">
    <location>
        <begin position="7"/>
        <end position="28"/>
    </location>
</feature>
<evidence type="ECO:0000313" key="6">
    <source>
        <dbReference type="Proteomes" id="UP000309673"/>
    </source>
</evidence>
<accession>A0A4U0FG09</accession>
<dbReference type="AlphaFoldDB" id="A0A4U0FG09"/>
<dbReference type="RefSeq" id="WP_136775647.1">
    <property type="nucleotide sequence ID" value="NZ_SUPK01000001.1"/>
</dbReference>
<gene>
    <name evidence="5" type="ORF">E5161_00535</name>
</gene>
<dbReference type="OrthoDB" id="9790852at2"/>
<keyword evidence="3" id="KW-0812">Transmembrane</keyword>
<dbReference type="EMBL" id="SUPK01000001">
    <property type="protein sequence ID" value="TJY43926.1"/>
    <property type="molecule type" value="Genomic_DNA"/>
</dbReference>
<proteinExistence type="inferred from homology"/>
<protein>
    <submittedName>
        <fullName evidence="5">DMT family transporter</fullName>
    </submittedName>
</protein>
<reference evidence="5 6" key="1">
    <citation type="submission" date="2019-04" db="EMBL/GenBank/DDBJ databases">
        <title>Cohnella sp. nov., isolated from soil.</title>
        <authorList>
            <person name="Kim W."/>
        </authorList>
    </citation>
    <scope>NUCLEOTIDE SEQUENCE [LARGE SCALE GENOMIC DNA]</scope>
    <source>
        <strain evidence="5 6">CAU 1483</strain>
    </source>
</reference>
<dbReference type="InterPro" id="IPR000620">
    <property type="entry name" value="EamA_dom"/>
</dbReference>
<comment type="caution">
    <text evidence="5">The sequence shown here is derived from an EMBL/GenBank/DDBJ whole genome shotgun (WGS) entry which is preliminary data.</text>
</comment>
<feature type="transmembrane region" description="Helical" evidence="3">
    <location>
        <begin position="215"/>
        <end position="237"/>
    </location>
</feature>
<comment type="similarity">
    <text evidence="2">Belongs to the EamA transporter family.</text>
</comment>
<dbReference type="GO" id="GO:0016020">
    <property type="term" value="C:membrane"/>
    <property type="evidence" value="ECO:0007669"/>
    <property type="project" value="InterPro"/>
</dbReference>
<organism evidence="5 6">
    <name type="scientific">Cohnella pontilimi</name>
    <dbReference type="NCBI Taxonomy" id="2564100"/>
    <lineage>
        <taxon>Bacteria</taxon>
        <taxon>Bacillati</taxon>
        <taxon>Bacillota</taxon>
        <taxon>Bacilli</taxon>
        <taxon>Bacillales</taxon>
        <taxon>Paenibacillaceae</taxon>
        <taxon>Cohnella</taxon>
    </lineage>
</organism>
<feature type="transmembrane region" description="Helical" evidence="3">
    <location>
        <begin position="244"/>
        <end position="264"/>
    </location>
</feature>
<feature type="transmembrane region" description="Helical" evidence="3">
    <location>
        <begin position="96"/>
        <end position="118"/>
    </location>
</feature>
<feature type="transmembrane region" description="Helical" evidence="3">
    <location>
        <begin position="270"/>
        <end position="287"/>
    </location>
</feature>
<dbReference type="SUPFAM" id="SSF103481">
    <property type="entry name" value="Multidrug resistance efflux transporter EmrE"/>
    <property type="match status" value="2"/>
</dbReference>
<comment type="subcellular location">
    <subcellularLocation>
        <location evidence="1">Endomembrane system</location>
        <topology evidence="1">Multi-pass membrane protein</topology>
    </subcellularLocation>
</comment>
<evidence type="ECO:0000259" key="4">
    <source>
        <dbReference type="Pfam" id="PF00892"/>
    </source>
</evidence>
<evidence type="ECO:0000256" key="1">
    <source>
        <dbReference type="ARBA" id="ARBA00004127"/>
    </source>
</evidence>
<evidence type="ECO:0000256" key="3">
    <source>
        <dbReference type="SAM" id="Phobius"/>
    </source>
</evidence>
<dbReference type="PANTHER" id="PTHR22911:SF76">
    <property type="entry name" value="EAMA DOMAIN-CONTAINING PROTEIN"/>
    <property type="match status" value="1"/>
</dbReference>
<feature type="domain" description="EamA" evidence="4">
    <location>
        <begin position="12"/>
        <end position="140"/>
    </location>
</feature>
<keyword evidence="6" id="KW-1185">Reference proteome</keyword>
<dbReference type="PANTHER" id="PTHR22911">
    <property type="entry name" value="ACYL-MALONYL CONDENSING ENZYME-RELATED"/>
    <property type="match status" value="1"/>
</dbReference>
<feature type="transmembrane region" description="Helical" evidence="3">
    <location>
        <begin position="125"/>
        <end position="147"/>
    </location>
</feature>
<dbReference type="Proteomes" id="UP000309673">
    <property type="component" value="Unassembled WGS sequence"/>
</dbReference>
<feature type="transmembrane region" description="Helical" evidence="3">
    <location>
        <begin position="40"/>
        <end position="59"/>
    </location>
</feature>
<evidence type="ECO:0000256" key="2">
    <source>
        <dbReference type="ARBA" id="ARBA00007362"/>
    </source>
</evidence>
<feature type="domain" description="EamA" evidence="4">
    <location>
        <begin position="153"/>
        <end position="286"/>
    </location>
</feature>
<name>A0A4U0FG09_9BACL</name>
<sequence length="302" mass="33168">MKNSSPPITPIIPLLVGMIAISFAPILVRYSDAPVSVQGMYRMLFTVILVLPFGMKQQLRTLGAIKLKDWMLLGLAGFFLALHFLLWMASLDYTSIASSTIILALEPVFVMIGAFFIFKDRTSRTALIGMAVAFIGVCFVGSGDMGVSKSAFWGDWLSFFGTVAVAVNMLLAKEILKRVSSYQYSLIVFAVCVICFFLYNVFTGIPMTGYPAKEWLTFVLLAIVPTVFGHMIFNWLLKYVPPTTISMSVLAEPVGSSLLGMLLFREMIGGFQFAGGALVIIGLLLYLKSERNLEAQPVETGT</sequence>
<keyword evidence="3" id="KW-0472">Membrane</keyword>
<feature type="transmembrane region" description="Helical" evidence="3">
    <location>
        <begin position="71"/>
        <end position="90"/>
    </location>
</feature>
<dbReference type="InterPro" id="IPR037185">
    <property type="entry name" value="EmrE-like"/>
</dbReference>